<dbReference type="AlphaFoldDB" id="A0A3B6KEA5"/>
<dbReference type="SMR" id="A0A3B6KEA5"/>
<dbReference type="PANTHER" id="PTHR46772">
    <property type="entry name" value="BHLH DOMAIN-CONTAINING PROTEIN"/>
    <property type="match status" value="1"/>
</dbReference>
<dbReference type="PANTHER" id="PTHR46772:SF6">
    <property type="entry name" value="BHLH DOMAIN-CONTAINING PROTEIN"/>
    <property type="match status" value="1"/>
</dbReference>
<accession>A0A3B6KEA5</accession>
<dbReference type="Gramene" id="TraesCLE_scaffold_145655_01G000100.1">
    <property type="protein sequence ID" value="TraesCLE_scaffold_145655_01G000100.1"/>
    <property type="gene ID" value="TraesCLE_scaffold_145655_01G000100"/>
</dbReference>
<dbReference type="Gramene" id="TraesCS5A02G095600.1">
    <property type="protein sequence ID" value="TraesCS5A02G095600.1"/>
    <property type="gene ID" value="TraesCS5A02G095600"/>
</dbReference>
<dbReference type="Proteomes" id="UP000019116">
    <property type="component" value="Chromosome 5A"/>
</dbReference>
<evidence type="ECO:0000256" key="1">
    <source>
        <dbReference type="SAM" id="MobiDB-lite"/>
    </source>
</evidence>
<keyword evidence="4" id="KW-1185">Reference proteome</keyword>
<sequence>MAPAHLESTYKASPFRKPTQQQLLPNTTESPMAGARRSEQSLAVAGSTRDPGRPQRRRAQFPLYAELAALLPGDLSRANQVEILDAAVAHLKVLSGTAAVLEAYRALQRDAGPVRPAAVEVASREAVCIAVRAAAARPGALTRLLEVFDRRGVEVLGVTVTRDGRAATADVMVTAAAAAPEVVELIKAEIAGIK</sequence>
<dbReference type="InterPro" id="IPR002912">
    <property type="entry name" value="ACT_dom"/>
</dbReference>
<dbReference type="Gramene" id="TraesRN5A0100248900.1">
    <property type="protein sequence ID" value="TraesRN5A0100248900.1"/>
    <property type="gene ID" value="TraesRN5A0100248900"/>
</dbReference>
<gene>
    <name evidence="3" type="primary">LOC123106709</name>
</gene>
<feature type="domain" description="ACT" evidence="2">
    <location>
        <begin position="129"/>
        <end position="194"/>
    </location>
</feature>
<evidence type="ECO:0000259" key="2">
    <source>
        <dbReference type="PROSITE" id="PS51671"/>
    </source>
</evidence>
<dbReference type="GO" id="GO:0003700">
    <property type="term" value="F:DNA-binding transcription factor activity"/>
    <property type="evidence" value="ECO:0007669"/>
    <property type="project" value="InterPro"/>
</dbReference>
<dbReference type="Gramene" id="TraesWEE_scaffold_135303_01G000100.1">
    <property type="protein sequence ID" value="TraesWEE_scaffold_135303_01G000100.1"/>
    <property type="gene ID" value="TraesWEE_scaffold_135303_01G000100"/>
</dbReference>
<dbReference type="Gramene" id="TraesSYM5A03G02633730.1">
    <property type="protein sequence ID" value="TraesSYM5A03G02633730.1"/>
    <property type="gene ID" value="TraesSYM5A03G02633730"/>
</dbReference>
<dbReference type="InterPro" id="IPR044278">
    <property type="entry name" value="BHLH95-like"/>
</dbReference>
<dbReference type="Gramene" id="TraesLAC5A03G02558780.1">
    <property type="protein sequence ID" value="TraesLAC5A03G02558780.1"/>
    <property type="gene ID" value="TraesLAC5A03G02558780"/>
</dbReference>
<reference evidence="3" key="2">
    <citation type="submission" date="2018-10" db="UniProtKB">
        <authorList>
            <consortium name="EnsemblPlants"/>
        </authorList>
    </citation>
    <scope>IDENTIFICATION</scope>
</reference>
<feature type="region of interest" description="Disordered" evidence="1">
    <location>
        <begin position="1"/>
        <end position="55"/>
    </location>
</feature>
<dbReference type="OMA" id="TVCFSAR"/>
<dbReference type="GO" id="GO:0009960">
    <property type="term" value="P:endosperm development"/>
    <property type="evidence" value="ECO:0007669"/>
    <property type="project" value="InterPro"/>
</dbReference>
<proteinExistence type="predicted"/>
<dbReference type="Gramene" id="TraesARI5A03G02646430.1">
    <property type="protein sequence ID" value="TraesARI5A03G02646430.1"/>
    <property type="gene ID" value="TraesARI5A03G02646430"/>
</dbReference>
<dbReference type="EnsemblPlants" id="TraesCS5A02G095600.1">
    <property type="protein sequence ID" value="TraesCS5A02G095600.1"/>
    <property type="gene ID" value="TraesCS5A02G095600"/>
</dbReference>
<feature type="compositionally biased region" description="Polar residues" evidence="1">
    <location>
        <begin position="18"/>
        <end position="30"/>
    </location>
</feature>
<dbReference type="RefSeq" id="XP_044384734.1">
    <property type="nucleotide sequence ID" value="XM_044528799.1"/>
</dbReference>
<dbReference type="Gramene" id="TraesROB_scaffold_122287_01G000100.1">
    <property type="protein sequence ID" value="TraesROB_scaffold_122287_01G000100.1"/>
    <property type="gene ID" value="TraesROB_scaffold_122287_01G000100"/>
</dbReference>
<dbReference type="Gramene" id="TraesCS5A03G0241100.1">
    <property type="protein sequence ID" value="TraesCS5A03G0241100.1.CDS"/>
    <property type="gene ID" value="TraesCS5A03G0241100"/>
</dbReference>
<reference evidence="3" key="1">
    <citation type="submission" date="2018-08" db="EMBL/GenBank/DDBJ databases">
        <authorList>
            <person name="Rossello M."/>
        </authorList>
    </citation>
    <scope>NUCLEOTIDE SEQUENCE [LARGE SCALE GENOMIC DNA]</scope>
    <source>
        <strain evidence="3">cv. Chinese Spring</strain>
    </source>
</reference>
<dbReference type="Gramene" id="TraesCAD_scaffold_090478_01G000100.1">
    <property type="protein sequence ID" value="TraesCAD_scaffold_090478_01G000100.1"/>
    <property type="gene ID" value="TraesCAD_scaffold_090478_01G000100"/>
</dbReference>
<evidence type="ECO:0000313" key="3">
    <source>
        <dbReference type="EnsemblPlants" id="TraesCS5A02G095600.1"/>
    </source>
</evidence>
<protein>
    <recommendedName>
        <fullName evidence="2">ACT domain-containing protein</fullName>
    </recommendedName>
</protein>
<name>A0A3B6KEA5_WHEAT</name>
<organism evidence="3">
    <name type="scientific">Triticum aestivum</name>
    <name type="common">Wheat</name>
    <dbReference type="NCBI Taxonomy" id="4565"/>
    <lineage>
        <taxon>Eukaryota</taxon>
        <taxon>Viridiplantae</taxon>
        <taxon>Streptophyta</taxon>
        <taxon>Embryophyta</taxon>
        <taxon>Tracheophyta</taxon>
        <taxon>Spermatophyta</taxon>
        <taxon>Magnoliopsida</taxon>
        <taxon>Liliopsida</taxon>
        <taxon>Poales</taxon>
        <taxon>Poaceae</taxon>
        <taxon>BOP clade</taxon>
        <taxon>Pooideae</taxon>
        <taxon>Triticodae</taxon>
        <taxon>Triticeae</taxon>
        <taxon>Triticinae</taxon>
        <taxon>Triticum</taxon>
    </lineage>
</organism>
<evidence type="ECO:0000313" key="4">
    <source>
        <dbReference type="Proteomes" id="UP000019116"/>
    </source>
</evidence>
<dbReference type="OrthoDB" id="693640at2759"/>
<dbReference type="PROSITE" id="PS51671">
    <property type="entry name" value="ACT"/>
    <property type="match status" value="1"/>
</dbReference>
<dbReference type="GeneID" id="123106709"/>